<dbReference type="Pfam" id="PF00011">
    <property type="entry name" value="HSP20"/>
    <property type="match status" value="1"/>
</dbReference>
<evidence type="ECO:0000256" key="1">
    <source>
        <dbReference type="SAM" id="MobiDB-lite"/>
    </source>
</evidence>
<feature type="domain" description="SHSP" evidence="2">
    <location>
        <begin position="50"/>
        <end position="101"/>
    </location>
</feature>
<dbReference type="KEGG" id="ocg:OCA5_c03330"/>
<dbReference type="AlphaFoldDB" id="B6JA64"/>
<keyword evidence="4" id="KW-1185">Reference proteome</keyword>
<dbReference type="EMBL" id="CP002826">
    <property type="protein sequence ID" value="AEI05062.1"/>
    <property type="molecule type" value="Genomic_DNA"/>
</dbReference>
<gene>
    <name evidence="3" type="ordered locus">OCA5_c03330</name>
</gene>
<dbReference type="HOGENOM" id="CLU_1756974_0_0_5"/>
<dbReference type="InterPro" id="IPR008978">
    <property type="entry name" value="HSP20-like_chaperone"/>
</dbReference>
<sequence length="148" mass="16499">MRASYENYFWLFAPVPVEHRLRPNVECAQSCERAGSIDNWPPYVIAGLGEDDYRITIAVAGVSQDKLTIPQEQNMLMVSGQKPGEDNSLYLHLGVAGRRFELAAQVKVARARLVGEKHPRAERSGSHQAETAAPQMQRNQPANDLMPN</sequence>
<name>B6JA64_AFIC5</name>
<dbReference type="InterPro" id="IPR002068">
    <property type="entry name" value="A-crystallin/Hsp20_dom"/>
</dbReference>
<dbReference type="PATRIC" id="fig|504832.7.peg.352"/>
<dbReference type="STRING" id="504832.OCA5_c03330"/>
<dbReference type="KEGG" id="oca:OCAR_4181"/>
<keyword evidence="3" id="KW-0346">Stress response</keyword>
<dbReference type="OrthoDB" id="6462033at2"/>
<feature type="compositionally biased region" description="Basic and acidic residues" evidence="1">
    <location>
        <begin position="115"/>
        <end position="125"/>
    </location>
</feature>
<dbReference type="eggNOG" id="COG0071">
    <property type="taxonomic scope" value="Bacteria"/>
</dbReference>
<dbReference type="SUPFAM" id="SSF49764">
    <property type="entry name" value="HSP20-like chaperones"/>
    <property type="match status" value="1"/>
</dbReference>
<organism evidence="3 4">
    <name type="scientific">Afipia carboxidovorans (strain ATCC 49405 / DSM 1227 / KCTC 32145 / OM5)</name>
    <name type="common">Oligotropha carboxidovorans</name>
    <dbReference type="NCBI Taxonomy" id="504832"/>
    <lineage>
        <taxon>Bacteria</taxon>
        <taxon>Pseudomonadati</taxon>
        <taxon>Pseudomonadota</taxon>
        <taxon>Alphaproteobacteria</taxon>
        <taxon>Hyphomicrobiales</taxon>
        <taxon>Nitrobacteraceae</taxon>
        <taxon>Afipia</taxon>
    </lineage>
</organism>
<evidence type="ECO:0000313" key="3">
    <source>
        <dbReference type="EMBL" id="AEI05062.1"/>
    </source>
</evidence>
<proteinExistence type="predicted"/>
<feature type="compositionally biased region" description="Polar residues" evidence="1">
    <location>
        <begin position="126"/>
        <end position="142"/>
    </location>
</feature>
<reference evidence="3 4" key="1">
    <citation type="journal article" date="2011" name="J. Bacteriol.">
        <title>Complete genome sequences of the chemolithoautotrophic Oligotropha carboxidovorans strains OM4 and OM5.</title>
        <authorList>
            <person name="Volland S."/>
            <person name="Rachinger M."/>
            <person name="Strittmatter A."/>
            <person name="Daniel R."/>
            <person name="Gottschalk G."/>
            <person name="Meyer O."/>
        </authorList>
    </citation>
    <scope>NUCLEOTIDE SEQUENCE [LARGE SCALE GENOMIC DNA]</scope>
    <source>
        <strain evidence="4">ATCC 49405 / DSM 1227 / KCTC 32145 / OM5</strain>
    </source>
</reference>
<protein>
    <submittedName>
        <fullName evidence="3">Putative small heat shock protein</fullName>
    </submittedName>
</protein>
<dbReference type="PANTHER" id="PTHR47062">
    <property type="match status" value="1"/>
</dbReference>
<accession>B6JA64</accession>
<feature type="region of interest" description="Disordered" evidence="1">
    <location>
        <begin position="115"/>
        <end position="148"/>
    </location>
</feature>
<dbReference type="Proteomes" id="UP000007730">
    <property type="component" value="Chromosome"/>
</dbReference>
<evidence type="ECO:0000313" key="4">
    <source>
        <dbReference type="Proteomes" id="UP000007730"/>
    </source>
</evidence>
<dbReference type="PANTHER" id="PTHR47062:SF1">
    <property type="entry name" value="SMALL HEAT SHOCK PROTEIN IBPA"/>
    <property type="match status" value="1"/>
</dbReference>
<evidence type="ECO:0000259" key="2">
    <source>
        <dbReference type="Pfam" id="PF00011"/>
    </source>
</evidence>